<reference evidence="7" key="1">
    <citation type="submission" date="2017-06" db="EMBL/GenBank/DDBJ databases">
        <authorList>
            <person name="Varghese N."/>
            <person name="Submissions S."/>
        </authorList>
    </citation>
    <scope>NUCLEOTIDE SEQUENCE [LARGE SCALE GENOMIC DNA]</scope>
    <source>
        <strain evidence="7">DSM 27993</strain>
    </source>
</reference>
<proteinExistence type="predicted"/>
<dbReference type="InterPro" id="IPR002641">
    <property type="entry name" value="PNPLA_dom"/>
</dbReference>
<dbReference type="PROSITE" id="PS51635">
    <property type="entry name" value="PNPLA"/>
    <property type="match status" value="1"/>
</dbReference>
<evidence type="ECO:0000256" key="3">
    <source>
        <dbReference type="ARBA" id="ARBA00023098"/>
    </source>
</evidence>
<keyword evidence="1 4" id="KW-0378">Hydrolase</keyword>
<evidence type="ECO:0000313" key="6">
    <source>
        <dbReference type="EMBL" id="SNR59333.1"/>
    </source>
</evidence>
<feature type="short sequence motif" description="GXSXG" evidence="4">
    <location>
        <begin position="36"/>
        <end position="40"/>
    </location>
</feature>
<dbReference type="RefSeq" id="WP_089378209.1">
    <property type="nucleotide sequence ID" value="NZ_FZNX01000003.1"/>
</dbReference>
<feature type="active site" description="Proton acceptor" evidence="4">
    <location>
        <position position="150"/>
    </location>
</feature>
<dbReference type="AlphaFoldDB" id="A0A238XLI6"/>
<protein>
    <submittedName>
        <fullName evidence="6">NTE family protein</fullName>
    </submittedName>
</protein>
<evidence type="ECO:0000256" key="4">
    <source>
        <dbReference type="PROSITE-ProRule" id="PRU01161"/>
    </source>
</evidence>
<dbReference type="GO" id="GO:0016787">
    <property type="term" value="F:hydrolase activity"/>
    <property type="evidence" value="ECO:0007669"/>
    <property type="project" value="UniProtKB-UniRule"/>
</dbReference>
<dbReference type="SUPFAM" id="SSF52151">
    <property type="entry name" value="FabD/lysophospholipase-like"/>
    <property type="match status" value="1"/>
</dbReference>
<keyword evidence="7" id="KW-1185">Reference proteome</keyword>
<evidence type="ECO:0000313" key="7">
    <source>
        <dbReference type="Proteomes" id="UP000198412"/>
    </source>
</evidence>
<gene>
    <name evidence="6" type="ORF">SAMN04488111_1898</name>
</gene>
<dbReference type="InterPro" id="IPR050301">
    <property type="entry name" value="NTE"/>
</dbReference>
<dbReference type="CDD" id="cd07205">
    <property type="entry name" value="Pat_PNPLA6_PNPLA7_NTE1_like"/>
    <property type="match status" value="1"/>
</dbReference>
<dbReference type="Proteomes" id="UP000198412">
    <property type="component" value="Unassembled WGS sequence"/>
</dbReference>
<organism evidence="6 7">
    <name type="scientific">Lutibacter flavus</name>
    <dbReference type="NCBI Taxonomy" id="691689"/>
    <lineage>
        <taxon>Bacteria</taxon>
        <taxon>Pseudomonadati</taxon>
        <taxon>Bacteroidota</taxon>
        <taxon>Flavobacteriia</taxon>
        <taxon>Flavobacteriales</taxon>
        <taxon>Flavobacteriaceae</taxon>
        <taxon>Lutibacter</taxon>
    </lineage>
</organism>
<feature type="active site" description="Nucleophile" evidence="4">
    <location>
        <position position="38"/>
    </location>
</feature>
<dbReference type="OrthoDB" id="9770965at2"/>
<evidence type="ECO:0000256" key="2">
    <source>
        <dbReference type="ARBA" id="ARBA00022963"/>
    </source>
</evidence>
<evidence type="ECO:0000259" key="5">
    <source>
        <dbReference type="PROSITE" id="PS51635"/>
    </source>
</evidence>
<dbReference type="EMBL" id="FZNX01000003">
    <property type="protein sequence ID" value="SNR59333.1"/>
    <property type="molecule type" value="Genomic_DNA"/>
</dbReference>
<keyword evidence="3 4" id="KW-0443">Lipid metabolism</keyword>
<dbReference type="PANTHER" id="PTHR14226:SF29">
    <property type="entry name" value="NEUROPATHY TARGET ESTERASE SWS"/>
    <property type="match status" value="1"/>
</dbReference>
<feature type="short sequence motif" description="GXGXXG" evidence="4">
    <location>
        <begin position="9"/>
        <end position="14"/>
    </location>
</feature>
<accession>A0A238XLI6</accession>
<keyword evidence="2 4" id="KW-0442">Lipid degradation</keyword>
<feature type="domain" description="PNPLA" evidence="5">
    <location>
        <begin position="5"/>
        <end position="163"/>
    </location>
</feature>
<dbReference type="PANTHER" id="PTHR14226">
    <property type="entry name" value="NEUROPATHY TARGET ESTERASE/SWISS CHEESE D.MELANOGASTER"/>
    <property type="match status" value="1"/>
</dbReference>
<dbReference type="InterPro" id="IPR016035">
    <property type="entry name" value="Acyl_Trfase/lysoPLipase"/>
</dbReference>
<dbReference type="Pfam" id="PF01734">
    <property type="entry name" value="Patatin"/>
    <property type="match status" value="1"/>
</dbReference>
<sequence>MNIGLVLSGGGVRGIAHIGVIKALEENNIYPTHIAGTSAGAIVGALYASGCSWAEMLDYFNNIQLFELNKYAINKPGFIDTEKFYDSLAPFFPEDDFKSLKKSLHITATNLLNGELKIFSAGELIKPILASAAFPGLFTPVKIDNEYYIDGGTLNNFPVDLISKFCDQIIGVYVNPFNKLKNGDFKHSYDVVERALKIKNGIECLSKFDGCDLLISPKGLNNYSTFYVKNSEEIFNLGYNEAIEILESEKGMKFLQENYSIK</sequence>
<feature type="short sequence motif" description="DGA/G" evidence="4">
    <location>
        <begin position="150"/>
        <end position="152"/>
    </location>
</feature>
<dbReference type="GO" id="GO:0016042">
    <property type="term" value="P:lipid catabolic process"/>
    <property type="evidence" value="ECO:0007669"/>
    <property type="project" value="UniProtKB-UniRule"/>
</dbReference>
<name>A0A238XLI6_9FLAO</name>
<evidence type="ECO:0000256" key="1">
    <source>
        <dbReference type="ARBA" id="ARBA00022801"/>
    </source>
</evidence>
<dbReference type="Gene3D" id="3.40.1090.10">
    <property type="entry name" value="Cytosolic phospholipase A2 catalytic domain"/>
    <property type="match status" value="2"/>
</dbReference>